<evidence type="ECO:0000313" key="3">
    <source>
        <dbReference type="Proteomes" id="UP000244722"/>
    </source>
</evidence>
<organism evidence="2 3">
    <name type="scientific">Tuber borchii</name>
    <name type="common">White truffle</name>
    <dbReference type="NCBI Taxonomy" id="42251"/>
    <lineage>
        <taxon>Eukaryota</taxon>
        <taxon>Fungi</taxon>
        <taxon>Dikarya</taxon>
        <taxon>Ascomycota</taxon>
        <taxon>Pezizomycotina</taxon>
        <taxon>Pezizomycetes</taxon>
        <taxon>Pezizales</taxon>
        <taxon>Tuberaceae</taxon>
        <taxon>Tuber</taxon>
    </lineage>
</organism>
<feature type="region of interest" description="Disordered" evidence="1">
    <location>
        <begin position="1"/>
        <end position="21"/>
    </location>
</feature>
<dbReference type="EMBL" id="NESQ01000090">
    <property type="protein sequence ID" value="PUU79483.1"/>
    <property type="molecule type" value="Genomic_DNA"/>
</dbReference>
<proteinExistence type="predicted"/>
<name>A0A2T6ZVJ8_TUBBO</name>
<dbReference type="Proteomes" id="UP000244722">
    <property type="component" value="Unassembled WGS sequence"/>
</dbReference>
<gene>
    <name evidence="2" type="ORF">B9Z19DRAFT_888870</name>
</gene>
<protein>
    <submittedName>
        <fullName evidence="2">Uncharacterized protein</fullName>
    </submittedName>
</protein>
<sequence>SLIFSPSSWRGRRPQRHYASASCDRRRHLGLGRFQYRNQTRCLPRLRRPRPP</sequence>
<feature type="non-terminal residue" evidence="2">
    <location>
        <position position="52"/>
    </location>
</feature>
<evidence type="ECO:0000313" key="2">
    <source>
        <dbReference type="EMBL" id="PUU79483.1"/>
    </source>
</evidence>
<dbReference type="OrthoDB" id="10342358at2759"/>
<comment type="caution">
    <text evidence="2">The sequence shown here is derived from an EMBL/GenBank/DDBJ whole genome shotgun (WGS) entry which is preliminary data.</text>
</comment>
<dbReference type="AlphaFoldDB" id="A0A2T6ZVJ8"/>
<feature type="non-terminal residue" evidence="2">
    <location>
        <position position="1"/>
    </location>
</feature>
<evidence type="ECO:0000256" key="1">
    <source>
        <dbReference type="SAM" id="MobiDB-lite"/>
    </source>
</evidence>
<accession>A0A2T6ZVJ8</accession>
<reference evidence="2 3" key="1">
    <citation type="submission" date="2017-04" db="EMBL/GenBank/DDBJ databases">
        <title>Draft genome sequence of Tuber borchii Vittad., a whitish edible truffle.</title>
        <authorList>
            <consortium name="DOE Joint Genome Institute"/>
            <person name="Murat C."/>
            <person name="Kuo A."/>
            <person name="Barry K.W."/>
            <person name="Clum A."/>
            <person name="Dockter R.B."/>
            <person name="Fauchery L."/>
            <person name="Iotti M."/>
            <person name="Kohler A."/>
            <person name="Labutti K."/>
            <person name="Lindquist E.A."/>
            <person name="Lipzen A."/>
            <person name="Ohm R.A."/>
            <person name="Wang M."/>
            <person name="Grigoriev I.V."/>
            <person name="Zambonelli A."/>
            <person name="Martin F.M."/>
        </authorList>
    </citation>
    <scope>NUCLEOTIDE SEQUENCE [LARGE SCALE GENOMIC DNA]</scope>
    <source>
        <strain evidence="2 3">Tbo3840</strain>
    </source>
</reference>
<keyword evidence="3" id="KW-1185">Reference proteome</keyword>